<accession>A0ACC2WHZ7</accession>
<gene>
    <name evidence="1" type="ORF">QFC19_001567</name>
</gene>
<comment type="caution">
    <text evidence="1">The sequence shown here is derived from an EMBL/GenBank/DDBJ whole genome shotgun (WGS) entry which is preliminary data.</text>
</comment>
<keyword evidence="2" id="KW-1185">Reference proteome</keyword>
<proteinExistence type="predicted"/>
<protein>
    <submittedName>
        <fullName evidence="1">Uncharacterized protein</fullName>
    </submittedName>
</protein>
<name>A0ACC2WHZ7_9TREE</name>
<evidence type="ECO:0000313" key="1">
    <source>
        <dbReference type="EMBL" id="KAJ9110441.1"/>
    </source>
</evidence>
<dbReference type="Proteomes" id="UP001241377">
    <property type="component" value="Unassembled WGS sequence"/>
</dbReference>
<evidence type="ECO:0000313" key="2">
    <source>
        <dbReference type="Proteomes" id="UP001241377"/>
    </source>
</evidence>
<organism evidence="1 2">
    <name type="scientific">Naganishia cerealis</name>
    <dbReference type="NCBI Taxonomy" id="610337"/>
    <lineage>
        <taxon>Eukaryota</taxon>
        <taxon>Fungi</taxon>
        <taxon>Dikarya</taxon>
        <taxon>Basidiomycota</taxon>
        <taxon>Agaricomycotina</taxon>
        <taxon>Tremellomycetes</taxon>
        <taxon>Filobasidiales</taxon>
        <taxon>Filobasidiaceae</taxon>
        <taxon>Naganishia</taxon>
    </lineage>
</organism>
<dbReference type="EMBL" id="JASBWR010000012">
    <property type="protein sequence ID" value="KAJ9110441.1"/>
    <property type="molecule type" value="Genomic_DNA"/>
</dbReference>
<reference evidence="1" key="1">
    <citation type="submission" date="2023-04" db="EMBL/GenBank/DDBJ databases">
        <title>Draft Genome sequencing of Naganishia species isolated from polar environments using Oxford Nanopore Technology.</title>
        <authorList>
            <person name="Leo P."/>
            <person name="Venkateswaran K."/>
        </authorList>
    </citation>
    <scope>NUCLEOTIDE SEQUENCE</scope>
    <source>
        <strain evidence="1">MNA-CCFEE 5261</strain>
    </source>
</reference>
<sequence length="697" mass="78673">MARVCEICGSRRWRKSAAGLVSCEEGHVLQNYRQEESQMDEPSQYALKKRTIRKNRQRTRQRREVGELDENQFRGPAKEYLKLELLQLLLRHQLKAVQEIWDLSNEIEVARDVWLLVISLYPLPEAPRPITPNPDPSDPFLTIPNSTGNSLPSSASFPTHLQYSQSARSQPGSALRNVHLPRSNTLPDLQSMAKKFDEQLQLGKAAQDQPAQSDGNSEDDSGSNSGDDDREDDDAQDQEDDNYGVDKELIEEMSDSSESSLANEDERENEPGTTQHTGPGRKRTDNHSRHGKNPGANKVVTASTVLKILIISLWIMRVPVLLVDVMRMPDYNVPHVLWRLTKELGGTRPTPPFLIASLYLHTFRLLQNLDLSMTIARPREYSRWHYYNTTAKEKKPTPKGFEHDEEQRKVPPMDEDSDAAAQSNAENPDIQHRPKRRLPNRRLAELCPVELRLASAIIVVLKLVYGLDGETRQPASWDDLACEFPAPSEWLHEMRLRTESGWFRRHTIDRNPIDFAYQSPEGMDEFLARASKVLLGVPNRTADSQQVIGLFDLNIPGSNDQKDEQDESLENWREFHRRATPNVPNKQPSNGADERTSGNSNPLSGHSYKVYDWKASEEDLPDELRLVVHAVADTIGVTRSAVLKELYALEVLVQNANRKARGEVMKEKRRRGSSVGGRSKSGISGTPGASSVGDTSD</sequence>